<sequence>MHEQRIYLKDVDSINHSQIQFQEIPIKKTDLLAVLIYSDNKEATDLFNQQQVGSSVSGGSSGGGGGIGVSMSSGRGYLVDNNGEIYIHQIGKLKVAGLTKSEVADSIRVKLLPYLQNPYVVVRYANAHYTILGEVSRPGAYELAAERVTIFDAVGLAGDLTIYGRRDNVTVVREERDGTRKVMKVDLRDAGVFKSDAFYIQQNDFVYVEPTRKKPTGSEAVLMRNLAITTSILSTITIIISLVTR</sequence>
<dbReference type="InterPro" id="IPR019554">
    <property type="entry name" value="Soluble_ligand-bd"/>
</dbReference>
<dbReference type="PANTHER" id="PTHR33619">
    <property type="entry name" value="POLYSACCHARIDE EXPORT PROTEIN GFCE-RELATED"/>
    <property type="match status" value="1"/>
</dbReference>
<dbReference type="PANTHER" id="PTHR33619:SF3">
    <property type="entry name" value="POLYSACCHARIDE EXPORT PROTEIN GFCE-RELATED"/>
    <property type="match status" value="1"/>
</dbReference>
<dbReference type="InterPro" id="IPR049712">
    <property type="entry name" value="Poly_export"/>
</dbReference>
<organism evidence="5 6">
    <name type="scientific">Flavihumibacter petaseus NBRC 106054</name>
    <dbReference type="NCBI Taxonomy" id="1220578"/>
    <lineage>
        <taxon>Bacteria</taxon>
        <taxon>Pseudomonadati</taxon>
        <taxon>Bacteroidota</taxon>
        <taxon>Chitinophagia</taxon>
        <taxon>Chitinophagales</taxon>
        <taxon>Chitinophagaceae</taxon>
        <taxon>Flavihumibacter</taxon>
    </lineage>
</organism>
<evidence type="ECO:0000259" key="3">
    <source>
        <dbReference type="Pfam" id="PF02563"/>
    </source>
</evidence>
<evidence type="ECO:0000313" key="5">
    <source>
        <dbReference type="EMBL" id="GAO45230.1"/>
    </source>
</evidence>
<protein>
    <submittedName>
        <fullName evidence="5">Putative polysaccharide export protein</fullName>
    </submittedName>
</protein>
<keyword evidence="1" id="KW-0732">Signal</keyword>
<dbReference type="RefSeq" id="WP_169749208.1">
    <property type="nucleotide sequence ID" value="NZ_BBWV01000004.1"/>
</dbReference>
<keyword evidence="6" id="KW-1185">Reference proteome</keyword>
<accession>A0A0E9N7A6</accession>
<dbReference type="Gene3D" id="3.10.560.10">
    <property type="entry name" value="Outer membrane lipoprotein wza domain like"/>
    <property type="match status" value="1"/>
</dbReference>
<feature type="domain" description="Soluble ligand binding" evidence="4">
    <location>
        <begin position="130"/>
        <end position="179"/>
    </location>
</feature>
<feature type="domain" description="Polysaccharide export protein N-terminal" evidence="3">
    <location>
        <begin position="24"/>
        <end position="123"/>
    </location>
</feature>
<reference evidence="5 6" key="1">
    <citation type="submission" date="2015-04" db="EMBL/GenBank/DDBJ databases">
        <title>Whole genome shotgun sequence of Flavihumibacter petaseus NBRC 106054.</title>
        <authorList>
            <person name="Miyazawa S."/>
            <person name="Hosoyama A."/>
            <person name="Hashimoto M."/>
            <person name="Noguchi M."/>
            <person name="Tsuchikane K."/>
            <person name="Ohji S."/>
            <person name="Yamazoe A."/>
            <person name="Ichikawa N."/>
            <person name="Kimura A."/>
            <person name="Fujita N."/>
        </authorList>
    </citation>
    <scope>NUCLEOTIDE SEQUENCE [LARGE SCALE GENOMIC DNA]</scope>
    <source>
        <strain evidence="5 6">NBRC 106054</strain>
    </source>
</reference>
<comment type="caution">
    <text evidence="5">The sequence shown here is derived from an EMBL/GenBank/DDBJ whole genome shotgun (WGS) entry which is preliminary data.</text>
</comment>
<gene>
    <name evidence="5" type="ORF">FPE01S_04_04740</name>
</gene>
<dbReference type="AlphaFoldDB" id="A0A0E9N7A6"/>
<feature type="transmembrane region" description="Helical" evidence="2">
    <location>
        <begin position="222"/>
        <end position="243"/>
    </location>
</feature>
<evidence type="ECO:0000256" key="1">
    <source>
        <dbReference type="ARBA" id="ARBA00022729"/>
    </source>
</evidence>
<dbReference type="GO" id="GO:0015159">
    <property type="term" value="F:polysaccharide transmembrane transporter activity"/>
    <property type="evidence" value="ECO:0007669"/>
    <property type="project" value="InterPro"/>
</dbReference>
<name>A0A0E9N7A6_9BACT</name>
<dbReference type="Proteomes" id="UP000033121">
    <property type="component" value="Unassembled WGS sequence"/>
</dbReference>
<evidence type="ECO:0000256" key="2">
    <source>
        <dbReference type="SAM" id="Phobius"/>
    </source>
</evidence>
<evidence type="ECO:0000259" key="4">
    <source>
        <dbReference type="Pfam" id="PF10531"/>
    </source>
</evidence>
<dbReference type="InterPro" id="IPR003715">
    <property type="entry name" value="Poly_export_N"/>
</dbReference>
<dbReference type="EMBL" id="BBWV01000004">
    <property type="protein sequence ID" value="GAO45230.1"/>
    <property type="molecule type" value="Genomic_DNA"/>
</dbReference>
<keyword evidence="2" id="KW-0472">Membrane</keyword>
<dbReference type="Pfam" id="PF02563">
    <property type="entry name" value="Poly_export"/>
    <property type="match status" value="1"/>
</dbReference>
<proteinExistence type="predicted"/>
<dbReference type="STRING" id="1220578.FPE01S_04_04740"/>
<keyword evidence="2" id="KW-1133">Transmembrane helix</keyword>
<evidence type="ECO:0000313" key="6">
    <source>
        <dbReference type="Proteomes" id="UP000033121"/>
    </source>
</evidence>
<keyword evidence="2" id="KW-0812">Transmembrane</keyword>
<dbReference type="Pfam" id="PF10531">
    <property type="entry name" value="SLBB"/>
    <property type="match status" value="1"/>
</dbReference>